<dbReference type="InterPro" id="IPR008183">
    <property type="entry name" value="Aldose_1/G6P_1-epimerase"/>
</dbReference>
<evidence type="ECO:0000256" key="2">
    <source>
        <dbReference type="ARBA" id="ARBA00023235"/>
    </source>
</evidence>
<keyword evidence="5" id="KW-1185">Reference proteome</keyword>
<name>A0A8J3G2F9_9PROT</name>
<evidence type="ECO:0000313" key="4">
    <source>
        <dbReference type="EMBL" id="GHA96231.1"/>
    </source>
</evidence>
<dbReference type="InterPro" id="IPR047215">
    <property type="entry name" value="Galactose_mutarotase-like"/>
</dbReference>
<dbReference type="GO" id="GO:0006006">
    <property type="term" value="P:glucose metabolic process"/>
    <property type="evidence" value="ECO:0007669"/>
    <property type="project" value="TreeGrafter"/>
</dbReference>
<dbReference type="InterPro" id="IPR014718">
    <property type="entry name" value="GH-type_carb-bd"/>
</dbReference>
<dbReference type="Proteomes" id="UP000634004">
    <property type="component" value="Unassembled WGS sequence"/>
</dbReference>
<dbReference type="GO" id="GO:0030246">
    <property type="term" value="F:carbohydrate binding"/>
    <property type="evidence" value="ECO:0007669"/>
    <property type="project" value="InterPro"/>
</dbReference>
<keyword evidence="2" id="KW-0413">Isomerase</keyword>
<dbReference type="GO" id="GO:0004034">
    <property type="term" value="F:aldose 1-epimerase activity"/>
    <property type="evidence" value="ECO:0007669"/>
    <property type="project" value="TreeGrafter"/>
</dbReference>
<keyword evidence="3" id="KW-0119">Carbohydrate metabolism</keyword>
<gene>
    <name evidence="4" type="primary">galM</name>
    <name evidence="4" type="ORF">GCM10009069_19040</name>
</gene>
<dbReference type="CDD" id="cd09019">
    <property type="entry name" value="galactose_mutarotase_like"/>
    <property type="match status" value="1"/>
</dbReference>
<comment type="caution">
    <text evidence="4">The sequence shown here is derived from an EMBL/GenBank/DDBJ whole genome shotgun (WGS) entry which is preliminary data.</text>
</comment>
<protein>
    <submittedName>
        <fullName evidence="4">Aldose 1-epimerase</fullName>
    </submittedName>
</protein>
<organism evidence="4 5">
    <name type="scientific">Algimonas arctica</name>
    <dbReference type="NCBI Taxonomy" id="1479486"/>
    <lineage>
        <taxon>Bacteria</taxon>
        <taxon>Pseudomonadati</taxon>
        <taxon>Pseudomonadota</taxon>
        <taxon>Alphaproteobacteria</taxon>
        <taxon>Maricaulales</taxon>
        <taxon>Robiginitomaculaceae</taxon>
        <taxon>Algimonas</taxon>
    </lineage>
</organism>
<evidence type="ECO:0000256" key="3">
    <source>
        <dbReference type="ARBA" id="ARBA00023277"/>
    </source>
</evidence>
<accession>A0A8J3G2F9</accession>
<dbReference type="InterPro" id="IPR011013">
    <property type="entry name" value="Gal_mutarotase_sf_dom"/>
</dbReference>
<dbReference type="SUPFAM" id="SSF74650">
    <property type="entry name" value="Galactose mutarotase-like"/>
    <property type="match status" value="1"/>
</dbReference>
<dbReference type="GO" id="GO:0033499">
    <property type="term" value="P:galactose catabolic process via UDP-galactose, Leloir pathway"/>
    <property type="evidence" value="ECO:0007669"/>
    <property type="project" value="TreeGrafter"/>
</dbReference>
<evidence type="ECO:0000256" key="1">
    <source>
        <dbReference type="ARBA" id="ARBA00006206"/>
    </source>
</evidence>
<dbReference type="EMBL" id="BMZH01000007">
    <property type="protein sequence ID" value="GHA96231.1"/>
    <property type="molecule type" value="Genomic_DNA"/>
</dbReference>
<dbReference type="Gene3D" id="2.70.98.10">
    <property type="match status" value="1"/>
</dbReference>
<comment type="similarity">
    <text evidence="1">Belongs to the aldose epimerase family.</text>
</comment>
<reference evidence="4" key="2">
    <citation type="submission" date="2020-09" db="EMBL/GenBank/DDBJ databases">
        <authorList>
            <person name="Sun Q."/>
            <person name="Kim S."/>
        </authorList>
    </citation>
    <scope>NUCLEOTIDE SEQUENCE</scope>
    <source>
        <strain evidence="4">KCTC 32513</strain>
    </source>
</reference>
<dbReference type="PANTHER" id="PTHR10091:SF0">
    <property type="entry name" value="GALACTOSE MUTAROTASE"/>
    <property type="match status" value="1"/>
</dbReference>
<dbReference type="PANTHER" id="PTHR10091">
    <property type="entry name" value="ALDOSE-1-EPIMERASE"/>
    <property type="match status" value="1"/>
</dbReference>
<proteinExistence type="inferred from homology"/>
<dbReference type="RefSeq" id="WP_189497820.1">
    <property type="nucleotide sequence ID" value="NZ_BMZH01000007.1"/>
</dbReference>
<evidence type="ECO:0000313" key="5">
    <source>
        <dbReference type="Proteomes" id="UP000634004"/>
    </source>
</evidence>
<reference evidence="4" key="1">
    <citation type="journal article" date="2014" name="Int. J. Syst. Evol. Microbiol.">
        <title>Complete genome sequence of Corynebacterium casei LMG S-19264T (=DSM 44701T), isolated from a smear-ripened cheese.</title>
        <authorList>
            <consortium name="US DOE Joint Genome Institute (JGI-PGF)"/>
            <person name="Walter F."/>
            <person name="Albersmeier A."/>
            <person name="Kalinowski J."/>
            <person name="Ruckert C."/>
        </authorList>
    </citation>
    <scope>NUCLEOTIDE SEQUENCE</scope>
    <source>
        <strain evidence="4">KCTC 32513</strain>
    </source>
</reference>
<sequence length="319" mass="34528">MTTPILQTSPSGLTATWLPFGAHLISVRLPDGTDILAKHDLPETYQGAGPYLGSIIGRVANRIGGAAFTIDGQSYAIAHNDNGHALHSGPDGFDRQVWDVTQEGEELVFRHTSPAGDQGYPGNLDVTLRTRLSDNELQITFIAITDAPTPVNLSQHGYWNPTGLFDRRLDTLRLSSPADRYTEVGEDLIPTGMSPAVDGTPYDFRSPRRIGPDFIDVNLLVPGDGLREMAKLTDGMRSVTILSDYPGLQIYSGESLDAVAGMNARAALAMEPQYPPDAINQPVDGEDTILRPGEVYRHTIIYRFDGPGFEAAALNDATP</sequence>
<dbReference type="AlphaFoldDB" id="A0A8J3G2F9"/>
<dbReference type="Pfam" id="PF01263">
    <property type="entry name" value="Aldose_epim"/>
    <property type="match status" value="1"/>
</dbReference>